<dbReference type="InterPro" id="IPR053367">
    <property type="entry name" value="G-alpha_activating_GEF"/>
</dbReference>
<dbReference type="PANTHER" id="PTHR38627:SF2">
    <property type="entry name" value="DOUBLE-STRAND TELOMERIC DNA-BINDING PROTEINS 1-RELATED"/>
    <property type="match status" value="1"/>
</dbReference>
<organism evidence="3">
    <name type="scientific">Thelazia callipaeda</name>
    <name type="common">Oriental eyeworm</name>
    <name type="synonym">Parasitic nematode</name>
    <dbReference type="NCBI Taxonomy" id="103827"/>
    <lineage>
        <taxon>Eukaryota</taxon>
        <taxon>Metazoa</taxon>
        <taxon>Ecdysozoa</taxon>
        <taxon>Nematoda</taxon>
        <taxon>Chromadorea</taxon>
        <taxon>Rhabditida</taxon>
        <taxon>Spirurina</taxon>
        <taxon>Spiruromorpha</taxon>
        <taxon>Thelazioidea</taxon>
        <taxon>Thelaziidae</taxon>
        <taxon>Thelazia</taxon>
    </lineage>
</organism>
<gene>
    <name evidence="1" type="ORF">TCLT_LOCUS516</name>
</gene>
<dbReference type="WBParaSite" id="TCLT_0000051501-mRNA-1">
    <property type="protein sequence ID" value="TCLT_0000051501-mRNA-1"/>
    <property type="gene ID" value="TCLT_0000051501"/>
</dbReference>
<proteinExistence type="predicted"/>
<sequence>MAVRNIYTSRDERLMWEHLFESLQVGDNAAYQPKGLTLWKKFEVTQKTNKTASSLATHFRKVMYDHIEDANLTVEQQLYIVNQLNIPLSKRQQRVYTFLILHYF</sequence>
<name>A0A0N5CKC1_THECL</name>
<dbReference type="Gene3D" id="1.10.10.60">
    <property type="entry name" value="Homeodomain-like"/>
    <property type="match status" value="1"/>
</dbReference>
<dbReference type="Proteomes" id="UP000276776">
    <property type="component" value="Unassembled WGS sequence"/>
</dbReference>
<reference evidence="1 2" key="2">
    <citation type="submission" date="2018-11" db="EMBL/GenBank/DDBJ databases">
        <authorList>
            <consortium name="Pathogen Informatics"/>
        </authorList>
    </citation>
    <scope>NUCLEOTIDE SEQUENCE [LARGE SCALE GENOMIC DNA]</scope>
</reference>
<dbReference type="EMBL" id="UYYF01000039">
    <property type="protein sequence ID" value="VDM95514.1"/>
    <property type="molecule type" value="Genomic_DNA"/>
</dbReference>
<evidence type="ECO:0000313" key="2">
    <source>
        <dbReference type="Proteomes" id="UP000276776"/>
    </source>
</evidence>
<protein>
    <submittedName>
        <fullName evidence="3">Integrase_SAM-like_N domain-containing protein</fullName>
    </submittedName>
</protein>
<dbReference type="OMA" id="TINDEHI"/>
<evidence type="ECO:0000313" key="3">
    <source>
        <dbReference type="WBParaSite" id="TCLT_0000051501-mRNA-1"/>
    </source>
</evidence>
<reference evidence="3" key="1">
    <citation type="submission" date="2017-02" db="UniProtKB">
        <authorList>
            <consortium name="WormBaseParasite"/>
        </authorList>
    </citation>
    <scope>IDENTIFICATION</scope>
</reference>
<dbReference type="AlphaFoldDB" id="A0A0N5CKC1"/>
<dbReference type="OrthoDB" id="5877289at2759"/>
<evidence type="ECO:0000313" key="1">
    <source>
        <dbReference type="EMBL" id="VDM95514.1"/>
    </source>
</evidence>
<accession>A0A0N5CKC1</accession>
<dbReference type="PANTHER" id="PTHR38627">
    <property type="entry name" value="GA BINDING AND ACTIVATING AND SPK (SPK) DOMAIN CONTAINING-RELATED"/>
    <property type="match status" value="1"/>
</dbReference>
<keyword evidence="2" id="KW-1185">Reference proteome</keyword>